<dbReference type="InterPro" id="IPR002481">
    <property type="entry name" value="FUR"/>
</dbReference>
<proteinExistence type="predicted"/>
<protein>
    <submittedName>
        <fullName evidence="1">Fur family transcriptional regulator</fullName>
    </submittedName>
    <submittedName>
        <fullName evidence="2">Transcriptional repressor</fullName>
    </submittedName>
</protein>
<dbReference type="InterPro" id="IPR036390">
    <property type="entry name" value="WH_DNA-bd_sf"/>
</dbReference>
<dbReference type="EMBL" id="NIQU01000002">
    <property type="protein sequence ID" value="PIA70524.1"/>
    <property type="molecule type" value="Genomic_DNA"/>
</dbReference>
<dbReference type="Proteomes" id="UP000229504">
    <property type="component" value="Unassembled WGS sequence"/>
</dbReference>
<dbReference type="RefSeq" id="WP_099523037.1">
    <property type="nucleotide sequence ID" value="NZ_CP060009.1"/>
</dbReference>
<dbReference type="SUPFAM" id="SSF46785">
    <property type="entry name" value="Winged helix' DNA-binding domain"/>
    <property type="match status" value="1"/>
</dbReference>
<evidence type="ECO:0000313" key="3">
    <source>
        <dbReference type="Proteomes" id="UP000229504"/>
    </source>
</evidence>
<sequence>MSTQTQLSRSVSAGLDTRQCREWLQAAGLRFSMPRLKVVEALCSANDEQGISARALHQQLSEAGEPLSLVSVRQVLRRMEENGLVQTTGRSRYRLSAPDQ</sequence>
<dbReference type="AlphaFoldDB" id="A0A2G5FRI0"/>
<dbReference type="EMBL" id="CP060009">
    <property type="protein sequence ID" value="QNH03271.1"/>
    <property type="molecule type" value="Genomic_DNA"/>
</dbReference>
<reference evidence="3" key="1">
    <citation type="submission" date="2017-06" db="EMBL/GenBank/DDBJ databases">
        <authorList>
            <person name="Rastogi G."/>
            <person name="Vaishampayan P."/>
            <person name="Seuylemezian A."/>
        </authorList>
    </citation>
    <scope>NUCLEOTIDE SEQUENCE [LARGE SCALE GENOMIC DNA]</scope>
    <source>
        <strain evidence="3">PI11</strain>
    </source>
</reference>
<reference evidence="2" key="4">
    <citation type="submission" date="2020-07" db="EMBL/GenBank/DDBJ databases">
        <authorList>
            <person name="Elkins J."/>
            <person name="Huntemann M."/>
            <person name="Clum A."/>
            <person name="Spunde A."/>
            <person name="Palaniappan K."/>
            <person name="Ritter S."/>
            <person name="Mikhailova N."/>
            <person name="Chen I.-M."/>
            <person name="Stamatis D."/>
            <person name="Reddy T."/>
            <person name="O'Malley R."/>
            <person name="Daum C."/>
            <person name="Shapiro N."/>
            <person name="Ivanova N."/>
            <person name="Kyrpides N."/>
            <person name="Woyke T."/>
        </authorList>
    </citation>
    <scope>NUCLEOTIDE SEQUENCE</scope>
    <source>
        <strain evidence="2">B10D7D</strain>
    </source>
</reference>
<dbReference type="InterPro" id="IPR036388">
    <property type="entry name" value="WH-like_DNA-bd_sf"/>
</dbReference>
<gene>
    <name evidence="1" type="ORF">CDO35_05885</name>
    <name evidence="2" type="ORF">HNQ25_11270</name>
</gene>
<keyword evidence="4" id="KW-1185">Reference proteome</keyword>
<dbReference type="GO" id="GO:0003700">
    <property type="term" value="F:DNA-binding transcription factor activity"/>
    <property type="evidence" value="ECO:0007669"/>
    <property type="project" value="InterPro"/>
</dbReference>
<evidence type="ECO:0000313" key="2">
    <source>
        <dbReference type="EMBL" id="QNH03271.1"/>
    </source>
</evidence>
<name>A0A2G5FRI0_9PSED</name>
<accession>A0A2G5FRI0</accession>
<evidence type="ECO:0000313" key="4">
    <source>
        <dbReference type="Proteomes" id="UP000515254"/>
    </source>
</evidence>
<dbReference type="Proteomes" id="UP000515254">
    <property type="component" value="Chromosome"/>
</dbReference>
<reference evidence="1" key="2">
    <citation type="submission" date="2017-06" db="EMBL/GenBank/DDBJ databases">
        <authorList>
            <person name="Kim H.J."/>
            <person name="Triplett B.A."/>
        </authorList>
    </citation>
    <scope>NUCLEOTIDE SEQUENCE [LARGE SCALE GENOMIC DNA]</scope>
    <source>
        <strain evidence="1">PI11</strain>
    </source>
</reference>
<organism evidence="1 3">
    <name type="scientific">Pseudomonas sediminis</name>
    <dbReference type="NCBI Taxonomy" id="1691904"/>
    <lineage>
        <taxon>Bacteria</taxon>
        <taxon>Pseudomonadati</taxon>
        <taxon>Pseudomonadota</taxon>
        <taxon>Gammaproteobacteria</taxon>
        <taxon>Pseudomonadales</taxon>
        <taxon>Pseudomonadaceae</taxon>
        <taxon>Pseudomonas</taxon>
    </lineage>
</organism>
<evidence type="ECO:0000313" key="1">
    <source>
        <dbReference type="EMBL" id="PIA70524.1"/>
    </source>
</evidence>
<reference evidence="2 4" key="3">
    <citation type="journal article" date="2020" name="Microbiol. Resour. Announc.">
        <title>Complete genome sequences of four natural Pseudomonas isolates that catabolize a wide range of aromatic compounds relevant to lignin valorization.</title>
        <authorList>
            <person name="Hatmaker E.A."/>
            <person name="Presley G."/>
            <person name="Cannon O."/>
            <person name="Guss A.M."/>
            <person name="Elkins J.G."/>
        </authorList>
    </citation>
    <scope>NUCLEOTIDE SEQUENCE [LARGE SCALE GENOMIC DNA]</scope>
    <source>
        <strain evidence="2 4">B10D7D</strain>
    </source>
</reference>
<dbReference type="Pfam" id="PF01475">
    <property type="entry name" value="FUR"/>
    <property type="match status" value="1"/>
</dbReference>
<dbReference type="Gene3D" id="1.10.10.10">
    <property type="entry name" value="Winged helix-like DNA-binding domain superfamily/Winged helix DNA-binding domain"/>
    <property type="match status" value="1"/>
</dbReference>